<protein>
    <recommendedName>
        <fullName evidence="1">non-specific serine/threonine protein kinase</fullName>
        <ecNumber evidence="1">2.7.11.1</ecNumber>
    </recommendedName>
</protein>
<comment type="catalytic activity">
    <reaction evidence="8">
        <text>L-seryl-[protein] + ATP = O-phospho-L-seryl-[protein] + ADP + H(+)</text>
        <dbReference type="Rhea" id="RHEA:17989"/>
        <dbReference type="Rhea" id="RHEA-COMP:9863"/>
        <dbReference type="Rhea" id="RHEA-COMP:11604"/>
        <dbReference type="ChEBI" id="CHEBI:15378"/>
        <dbReference type="ChEBI" id="CHEBI:29999"/>
        <dbReference type="ChEBI" id="CHEBI:30616"/>
        <dbReference type="ChEBI" id="CHEBI:83421"/>
        <dbReference type="ChEBI" id="CHEBI:456216"/>
        <dbReference type="EC" id="2.7.11.1"/>
    </reaction>
</comment>
<evidence type="ECO:0000256" key="1">
    <source>
        <dbReference type="ARBA" id="ARBA00012513"/>
    </source>
</evidence>
<dbReference type="EC" id="2.7.11.1" evidence="1"/>
<name>B4VK78_9CYAN</name>
<dbReference type="Gene3D" id="3.30.200.20">
    <property type="entry name" value="Phosphorylase Kinase, domain 1"/>
    <property type="match status" value="1"/>
</dbReference>
<evidence type="ECO:0000259" key="11">
    <source>
        <dbReference type="PROSITE" id="PS50011"/>
    </source>
</evidence>
<evidence type="ECO:0000256" key="3">
    <source>
        <dbReference type="ARBA" id="ARBA00022679"/>
    </source>
</evidence>
<dbReference type="InterPro" id="IPR007890">
    <property type="entry name" value="CHASE2"/>
</dbReference>
<dbReference type="PROSITE" id="PS50011">
    <property type="entry name" value="PROTEIN_KINASE_DOM"/>
    <property type="match status" value="1"/>
</dbReference>
<evidence type="ECO:0000256" key="7">
    <source>
        <dbReference type="ARBA" id="ARBA00047899"/>
    </source>
</evidence>
<evidence type="ECO:0000256" key="2">
    <source>
        <dbReference type="ARBA" id="ARBA00022527"/>
    </source>
</evidence>
<keyword evidence="3" id="KW-0808">Transferase</keyword>
<dbReference type="PANTHER" id="PTHR24363:SF0">
    <property type="entry name" value="SERINE_THREONINE KINASE LIKE DOMAIN CONTAINING 1"/>
    <property type="match status" value="1"/>
</dbReference>
<evidence type="ECO:0000256" key="6">
    <source>
        <dbReference type="ARBA" id="ARBA00022840"/>
    </source>
</evidence>
<evidence type="ECO:0000256" key="9">
    <source>
        <dbReference type="PROSITE-ProRule" id="PRU10141"/>
    </source>
</evidence>
<dbReference type="SUPFAM" id="SSF56112">
    <property type="entry name" value="Protein kinase-like (PK-like)"/>
    <property type="match status" value="1"/>
</dbReference>
<feature type="binding site" evidence="9">
    <location>
        <position position="561"/>
    </location>
    <ligand>
        <name>ATP</name>
        <dbReference type="ChEBI" id="CHEBI:30616"/>
    </ligand>
</feature>
<keyword evidence="2" id="KW-0723">Serine/threonine-protein kinase</keyword>
<keyword evidence="10" id="KW-0812">Transmembrane</keyword>
<dbReference type="PANTHER" id="PTHR24363">
    <property type="entry name" value="SERINE/THREONINE PROTEIN KINASE"/>
    <property type="match status" value="1"/>
</dbReference>
<dbReference type="InterPro" id="IPR000719">
    <property type="entry name" value="Prot_kinase_dom"/>
</dbReference>
<dbReference type="EMBL" id="DS989843">
    <property type="protein sequence ID" value="EDX77674.1"/>
    <property type="molecule type" value="Genomic_DNA"/>
</dbReference>
<dbReference type="CDD" id="cd14014">
    <property type="entry name" value="STKc_PknB_like"/>
    <property type="match status" value="1"/>
</dbReference>
<feature type="transmembrane region" description="Helical" evidence="10">
    <location>
        <begin position="381"/>
        <end position="400"/>
    </location>
</feature>
<dbReference type="PROSITE" id="PS00107">
    <property type="entry name" value="PROTEIN_KINASE_ATP"/>
    <property type="match status" value="1"/>
</dbReference>
<organism evidence="12 13">
    <name type="scientific">Coleofasciculus chthonoplastes PCC 7420</name>
    <dbReference type="NCBI Taxonomy" id="118168"/>
    <lineage>
        <taxon>Bacteria</taxon>
        <taxon>Bacillati</taxon>
        <taxon>Cyanobacteriota</taxon>
        <taxon>Cyanophyceae</taxon>
        <taxon>Coleofasciculales</taxon>
        <taxon>Coleofasciculaceae</taxon>
        <taxon>Coleofasciculus</taxon>
    </lineage>
</organism>
<sequence length="799" mass="89425">MKETSGELSQNQVPYEGREGSKLSAFWSRLKRIGSLTWKNPALLTSLAVTGVLLGTRQLALLEPLELYAYDRLMQLRPSLPPDPRLLVVEVTEQDIESLEQWPMTDAVMTQLLQKLQQHQPTVVGLDMYRDIPIPPGNAELTQLFNNSDNLIPICRLGNETKRGTPPPKAVPQERVGFADLAIDEGGVVRRALLFHNAEIPEGCSTRLSFSFQLARYYLEQKGIEPQTITQDEQEYLKWGDVVFKPLKPKSGGYQKADAGGYQLLLNYRSADKLADSVTLTDVLEDRLDPSLVKDRIVLIGISDPAENDLFYTPYSSEGEVLQKMPGVVVHGQIVSQLLSTVLNGRKLFWFIPEWGEVVWIGFWSLTGAILISITHNIRQLLLAETVAIGLLGSISLIVFLEAGWIPVMIPVVGLVMSSTGVLAYSAYQNQQERAHFARLLQEQENNLIALQGLLQDRTSFAPTTQEAEDDDQTLIAEQQEVTLSEETAIAPSQQDGDGETAIWTPDAAVSQPAPTVKPSDNPNLLAGRYKINRVLGSGGFGLTYLAEDSHRPGKPKCVVKHLKPARRDERFLAIARRLFHTEAEILEKLGRHSHIPQLLAYFEESREFYLVEEYIKGDSLSDELPVDKRMPEEQVVKLIKGLLEIMVFIHEHNVIHRDIKPSNIIRRQTDGQLVLIDFGAVKQIQPQQKLDQEHDTQEHNTVAVGTRGYAPSEQYAGHPTLSSDIYAVGVIGIQALTGIPPHQLVLDSETGEISWRHLANVSDEFGEILEKMVRYYFMDRYQSVTKVLEDLSTLSPQS</sequence>
<keyword evidence="5" id="KW-0418">Kinase</keyword>
<feature type="domain" description="Protein kinase" evidence="11">
    <location>
        <begin position="530"/>
        <end position="799"/>
    </location>
</feature>
<feature type="transmembrane region" description="Helical" evidence="10">
    <location>
        <begin position="348"/>
        <end position="374"/>
    </location>
</feature>
<evidence type="ECO:0000313" key="13">
    <source>
        <dbReference type="Proteomes" id="UP000003835"/>
    </source>
</evidence>
<dbReference type="Gene3D" id="1.10.510.10">
    <property type="entry name" value="Transferase(Phosphotransferase) domain 1"/>
    <property type="match status" value="1"/>
</dbReference>
<dbReference type="STRING" id="118168.MC7420_2998"/>
<dbReference type="SMART" id="SM01080">
    <property type="entry name" value="CHASE2"/>
    <property type="match status" value="1"/>
</dbReference>
<comment type="catalytic activity">
    <reaction evidence="7">
        <text>L-threonyl-[protein] + ATP = O-phospho-L-threonyl-[protein] + ADP + H(+)</text>
        <dbReference type="Rhea" id="RHEA:46608"/>
        <dbReference type="Rhea" id="RHEA-COMP:11060"/>
        <dbReference type="Rhea" id="RHEA-COMP:11605"/>
        <dbReference type="ChEBI" id="CHEBI:15378"/>
        <dbReference type="ChEBI" id="CHEBI:30013"/>
        <dbReference type="ChEBI" id="CHEBI:30616"/>
        <dbReference type="ChEBI" id="CHEBI:61977"/>
        <dbReference type="ChEBI" id="CHEBI:456216"/>
        <dbReference type="EC" id="2.7.11.1"/>
    </reaction>
</comment>
<evidence type="ECO:0000313" key="12">
    <source>
        <dbReference type="EMBL" id="EDX77674.1"/>
    </source>
</evidence>
<dbReference type="Pfam" id="PF00069">
    <property type="entry name" value="Pkinase"/>
    <property type="match status" value="1"/>
</dbReference>
<keyword evidence="10" id="KW-1133">Transmembrane helix</keyword>
<dbReference type="InterPro" id="IPR017441">
    <property type="entry name" value="Protein_kinase_ATP_BS"/>
</dbReference>
<accession>B4VK78</accession>
<dbReference type="InterPro" id="IPR011009">
    <property type="entry name" value="Kinase-like_dom_sf"/>
</dbReference>
<evidence type="ECO:0000256" key="4">
    <source>
        <dbReference type="ARBA" id="ARBA00022741"/>
    </source>
</evidence>
<proteinExistence type="predicted"/>
<dbReference type="eggNOG" id="COG4252">
    <property type="taxonomic scope" value="Bacteria"/>
</dbReference>
<gene>
    <name evidence="12" type="ORF">MC7420_2998</name>
</gene>
<keyword evidence="13" id="KW-1185">Reference proteome</keyword>
<dbReference type="GO" id="GO:0004674">
    <property type="term" value="F:protein serine/threonine kinase activity"/>
    <property type="evidence" value="ECO:0007669"/>
    <property type="project" value="UniProtKB-KW"/>
</dbReference>
<dbReference type="Pfam" id="PF05226">
    <property type="entry name" value="CHASE2"/>
    <property type="match status" value="1"/>
</dbReference>
<dbReference type="eggNOG" id="COG0515">
    <property type="taxonomic scope" value="Bacteria"/>
</dbReference>
<keyword evidence="10" id="KW-0472">Membrane</keyword>
<dbReference type="HOGENOM" id="CLU_013805_0_0_3"/>
<dbReference type="GO" id="GO:0005524">
    <property type="term" value="F:ATP binding"/>
    <property type="evidence" value="ECO:0007669"/>
    <property type="project" value="UniProtKB-UniRule"/>
</dbReference>
<dbReference type="RefSeq" id="WP_006098935.1">
    <property type="nucleotide sequence ID" value="NZ_DS989843.1"/>
</dbReference>
<dbReference type="Proteomes" id="UP000003835">
    <property type="component" value="Unassembled WGS sequence"/>
</dbReference>
<feature type="transmembrane region" description="Helical" evidence="10">
    <location>
        <begin position="406"/>
        <end position="428"/>
    </location>
</feature>
<evidence type="ECO:0000256" key="8">
    <source>
        <dbReference type="ARBA" id="ARBA00048679"/>
    </source>
</evidence>
<evidence type="ECO:0000256" key="10">
    <source>
        <dbReference type="SAM" id="Phobius"/>
    </source>
</evidence>
<dbReference type="AlphaFoldDB" id="B4VK78"/>
<reference evidence="12 13" key="1">
    <citation type="submission" date="2008-07" db="EMBL/GenBank/DDBJ databases">
        <authorList>
            <person name="Tandeau de Marsac N."/>
            <person name="Ferriera S."/>
            <person name="Johnson J."/>
            <person name="Kravitz S."/>
            <person name="Beeson K."/>
            <person name="Sutton G."/>
            <person name="Rogers Y.-H."/>
            <person name="Friedman R."/>
            <person name="Frazier M."/>
            <person name="Venter J.C."/>
        </authorList>
    </citation>
    <scope>NUCLEOTIDE SEQUENCE [LARGE SCALE GENOMIC DNA]</scope>
    <source>
        <strain evidence="12 13">PCC 7420</strain>
    </source>
</reference>
<keyword evidence="4 9" id="KW-0547">Nucleotide-binding</keyword>
<evidence type="ECO:0000256" key="5">
    <source>
        <dbReference type="ARBA" id="ARBA00022777"/>
    </source>
</evidence>
<dbReference type="SMART" id="SM00220">
    <property type="entry name" value="S_TKc"/>
    <property type="match status" value="1"/>
</dbReference>
<keyword evidence="6 9" id="KW-0067">ATP-binding</keyword>